<dbReference type="Gene3D" id="1.10.260.40">
    <property type="entry name" value="lambda repressor-like DNA-binding domains"/>
    <property type="match status" value="1"/>
</dbReference>
<dbReference type="InterPro" id="IPR001387">
    <property type="entry name" value="Cro/C1-type_HTH"/>
</dbReference>
<dbReference type="Proteomes" id="UP001606303">
    <property type="component" value="Unassembled WGS sequence"/>
</dbReference>
<gene>
    <name evidence="3" type="ORF">ACG01O_00020</name>
</gene>
<dbReference type="Pfam" id="PF13560">
    <property type="entry name" value="HTH_31"/>
    <property type="match status" value="1"/>
</dbReference>
<comment type="caution">
    <text evidence="3">The sequence shown here is derived from an EMBL/GenBank/DDBJ whole genome shotgun (WGS) entry which is preliminary data.</text>
</comment>
<dbReference type="SUPFAM" id="SSF47413">
    <property type="entry name" value="lambda repressor-like DNA-binding domains"/>
    <property type="match status" value="1"/>
</dbReference>
<evidence type="ECO:0000256" key="1">
    <source>
        <dbReference type="SAM" id="MobiDB-lite"/>
    </source>
</evidence>
<accession>A0ABW7GSN0</accession>
<reference evidence="3 4" key="1">
    <citation type="submission" date="2024-08" db="EMBL/GenBank/DDBJ databases">
        <authorList>
            <person name="Lu H."/>
        </authorList>
    </citation>
    <scope>NUCLEOTIDE SEQUENCE [LARGE SCALE GENOMIC DNA]</scope>
    <source>
        <strain evidence="3 4">BYS87W</strain>
    </source>
</reference>
<feature type="region of interest" description="Disordered" evidence="1">
    <location>
        <begin position="30"/>
        <end position="53"/>
    </location>
</feature>
<evidence type="ECO:0000313" key="4">
    <source>
        <dbReference type="Proteomes" id="UP001606303"/>
    </source>
</evidence>
<sequence>MLRVQFPRRSFHRNCLAAQRSLLYLHRMADRREQRDSSQDQAQRQSAPNCRDGAPRCFGEEVFTRRTELGLSQAVVASAAKVAAGYFSEIENGRRLAPPRTTAMRIAGALKLRDEQAQQLVALAEAERAASTHDAHLAPGVRKLLAEIRSAAPQLPREAVEHLRARLREVSM</sequence>
<dbReference type="EMBL" id="JBIGIB010000001">
    <property type="protein sequence ID" value="MFG6464980.1"/>
    <property type="molecule type" value="Genomic_DNA"/>
</dbReference>
<protein>
    <submittedName>
        <fullName evidence="3">Helix-turn-helix domain-containing protein</fullName>
    </submittedName>
</protein>
<evidence type="ECO:0000259" key="2">
    <source>
        <dbReference type="PROSITE" id="PS50943"/>
    </source>
</evidence>
<feature type="domain" description="HTH cro/C1-type" evidence="2">
    <location>
        <begin position="66"/>
        <end position="116"/>
    </location>
</feature>
<organism evidence="3 4">
    <name type="scientific">Pelomonas baiyunensis</name>
    <dbReference type="NCBI Taxonomy" id="3299026"/>
    <lineage>
        <taxon>Bacteria</taxon>
        <taxon>Pseudomonadati</taxon>
        <taxon>Pseudomonadota</taxon>
        <taxon>Betaproteobacteria</taxon>
        <taxon>Burkholderiales</taxon>
        <taxon>Sphaerotilaceae</taxon>
        <taxon>Roseateles</taxon>
    </lineage>
</organism>
<dbReference type="PROSITE" id="PS50943">
    <property type="entry name" value="HTH_CROC1"/>
    <property type="match status" value="1"/>
</dbReference>
<dbReference type="SMART" id="SM00530">
    <property type="entry name" value="HTH_XRE"/>
    <property type="match status" value="1"/>
</dbReference>
<dbReference type="RefSeq" id="WP_394379717.1">
    <property type="nucleotide sequence ID" value="NZ_JBIGIB010000001.1"/>
</dbReference>
<proteinExistence type="predicted"/>
<keyword evidence="4" id="KW-1185">Reference proteome</keyword>
<dbReference type="InterPro" id="IPR010982">
    <property type="entry name" value="Lambda_DNA-bd_dom_sf"/>
</dbReference>
<evidence type="ECO:0000313" key="3">
    <source>
        <dbReference type="EMBL" id="MFG6464980.1"/>
    </source>
</evidence>
<name>A0ABW7GSN0_9BURK</name>